<evidence type="ECO:0000313" key="2">
    <source>
        <dbReference type="EMBL" id="NDW43928.1"/>
    </source>
</evidence>
<dbReference type="Pfam" id="PF05235">
    <property type="entry name" value="CHAD"/>
    <property type="match status" value="1"/>
</dbReference>
<gene>
    <name evidence="2" type="ORF">G0P99_03035</name>
</gene>
<dbReference type="PROSITE" id="PS51708">
    <property type="entry name" value="CHAD"/>
    <property type="match status" value="1"/>
</dbReference>
<organism evidence="2">
    <name type="scientific">Ruegeria sp. PrR005</name>
    <dbReference type="NCBI Taxonomy" id="2706882"/>
    <lineage>
        <taxon>Bacteria</taxon>
        <taxon>Pseudomonadati</taxon>
        <taxon>Pseudomonadota</taxon>
        <taxon>Alphaproteobacteria</taxon>
        <taxon>Rhodobacterales</taxon>
        <taxon>Roseobacteraceae</taxon>
        <taxon>Ruegeria</taxon>
    </lineage>
</organism>
<dbReference type="AlphaFoldDB" id="A0A6B2NKP0"/>
<dbReference type="EMBL" id="JAAGOX010000004">
    <property type="protein sequence ID" value="NDW43928.1"/>
    <property type="molecule type" value="Genomic_DNA"/>
</dbReference>
<evidence type="ECO:0000259" key="1">
    <source>
        <dbReference type="PROSITE" id="PS51708"/>
    </source>
</evidence>
<dbReference type="InterPro" id="IPR007899">
    <property type="entry name" value="CHAD_dom"/>
</dbReference>
<dbReference type="PANTHER" id="PTHR39339">
    <property type="entry name" value="SLR1444 PROTEIN"/>
    <property type="match status" value="1"/>
</dbReference>
<dbReference type="SMART" id="SM00880">
    <property type="entry name" value="CHAD"/>
    <property type="match status" value="1"/>
</dbReference>
<name>A0A6B2NKP0_9RHOB</name>
<proteinExistence type="predicted"/>
<feature type="domain" description="CHAD" evidence="1">
    <location>
        <begin position="192"/>
        <end position="487"/>
    </location>
</feature>
<sequence>MTSLIVIAGKAAPLVLARPCEGLRFAVGGALRRDFALYDCFDQPLRRSGRVLLRTGRDLILLSDDVAPISQKVDPGRGSVPAIASGAVCDALTGLPPLRALMVQCAGRAETLSVAVLDDMEKTCLRMQVITLSAQSGTATLVLTEPMRGYDRAHQRVVDALLDFEGASRGATGLWPLLLPGVQPYQSKPEVPITADEPAHRVAADLIRSSMSVSRQNEAGIIEDIDTEFLHDYRIGLRRIRSVLSLFRDVFPPEETDELQREFSELMAPTGRVRDLDVYLLGKPGFFALVPEALHPGLDLLFARMKTERDVAQRALARHLRSDRYTARVAALDARLTDPSGLPPGPEGDRAALPYAQALIWTRYRKVCKLARRIDADTSDDDVHRLRIHCKKLRYLMEFFGPLFPKKKFRKILRPLKGLQDILGLFNDYSVQQLELSRYLHPDDGAPVETDMAAAVGALLATLSRLQAGERTRVVASFADFDNRAVRAVFEELFHQPEEAGR</sequence>
<dbReference type="PANTHER" id="PTHR39339:SF1">
    <property type="entry name" value="CHAD DOMAIN-CONTAINING PROTEIN"/>
    <property type="match status" value="1"/>
</dbReference>
<protein>
    <submittedName>
        <fullName evidence="2">CHAD domain-containing protein</fullName>
    </submittedName>
</protein>
<comment type="caution">
    <text evidence="2">The sequence shown here is derived from an EMBL/GenBank/DDBJ whole genome shotgun (WGS) entry which is preliminary data.</text>
</comment>
<dbReference type="InterPro" id="IPR038186">
    <property type="entry name" value="CHAD_dom_sf"/>
</dbReference>
<accession>A0A6B2NKP0</accession>
<dbReference type="RefSeq" id="WP_164127584.1">
    <property type="nucleotide sequence ID" value="NZ_JAAGOX010000004.1"/>
</dbReference>
<dbReference type="Gene3D" id="1.40.20.10">
    <property type="entry name" value="CHAD domain"/>
    <property type="match status" value="1"/>
</dbReference>
<reference evidence="2" key="1">
    <citation type="submission" date="2020-02" db="EMBL/GenBank/DDBJ databases">
        <title>Delineation of the pyrene-degrading pathway in Roseobacter clade bacteria by genomic analysis.</title>
        <authorList>
            <person name="Zhou H."/>
            <person name="Wang H."/>
        </authorList>
    </citation>
    <scope>NUCLEOTIDE SEQUENCE</scope>
    <source>
        <strain evidence="2">PrR005</strain>
    </source>
</reference>